<dbReference type="Pfam" id="PF14214">
    <property type="entry name" value="Helitron_like_N"/>
    <property type="match status" value="1"/>
</dbReference>
<evidence type="ECO:0000313" key="5">
    <source>
        <dbReference type="EMBL" id="KHN41608.1"/>
    </source>
</evidence>
<evidence type="ECO:0000259" key="3">
    <source>
        <dbReference type="Pfam" id="PF14214"/>
    </source>
</evidence>
<comment type="catalytic activity">
    <reaction evidence="1">
        <text>ATP + H2O = ADP + phosphate + H(+)</text>
        <dbReference type="Rhea" id="RHEA:13065"/>
        <dbReference type="ChEBI" id="CHEBI:15377"/>
        <dbReference type="ChEBI" id="CHEBI:15378"/>
        <dbReference type="ChEBI" id="CHEBI:30616"/>
        <dbReference type="ChEBI" id="CHEBI:43474"/>
        <dbReference type="ChEBI" id="CHEBI:456216"/>
        <dbReference type="EC" id="5.6.2.3"/>
    </reaction>
</comment>
<accession>A0A0B2SA60</accession>
<dbReference type="EC" id="5.6.2.3" evidence="1"/>
<feature type="domain" description="DNA helicase Pif1-like DEAD-box helicase" evidence="2">
    <location>
        <begin position="563"/>
        <end position="666"/>
    </location>
</feature>
<protein>
    <recommendedName>
        <fullName evidence="1">ATP-dependent DNA helicase</fullName>
        <ecNumber evidence="1">5.6.2.3</ecNumber>
    </recommendedName>
</protein>
<proteinExistence type="inferred from homology"/>
<dbReference type="GO" id="GO:0043139">
    <property type="term" value="F:5'-3' DNA helicase activity"/>
    <property type="evidence" value="ECO:0007669"/>
    <property type="project" value="UniProtKB-EC"/>
</dbReference>
<dbReference type="Proteomes" id="UP000053555">
    <property type="component" value="Unassembled WGS sequence"/>
</dbReference>
<comment type="similarity">
    <text evidence="1">Belongs to the helicase family.</text>
</comment>
<dbReference type="Gene3D" id="3.40.50.300">
    <property type="entry name" value="P-loop containing nucleotide triphosphate hydrolases"/>
    <property type="match status" value="1"/>
</dbReference>
<keyword evidence="1" id="KW-0067">ATP-binding</keyword>
<dbReference type="Pfam" id="PF21530">
    <property type="entry name" value="Pif1_2B_dom"/>
    <property type="match status" value="1"/>
</dbReference>
<dbReference type="GO" id="GO:0000723">
    <property type="term" value="P:telomere maintenance"/>
    <property type="evidence" value="ECO:0007669"/>
    <property type="project" value="InterPro"/>
</dbReference>
<dbReference type="InterPro" id="IPR010285">
    <property type="entry name" value="DNA_helicase_pif1-like_DEAD"/>
</dbReference>
<evidence type="ECO:0000256" key="1">
    <source>
        <dbReference type="RuleBase" id="RU363044"/>
    </source>
</evidence>
<keyword evidence="1" id="KW-0378">Hydrolase</keyword>
<keyword evidence="1" id="KW-0234">DNA repair</keyword>
<keyword evidence="1" id="KW-0233">DNA recombination</keyword>
<dbReference type="InterPro" id="IPR049163">
    <property type="entry name" value="Pif1-like_2B_dom"/>
</dbReference>
<keyword evidence="1" id="KW-0227">DNA damage</keyword>
<evidence type="ECO:0000259" key="2">
    <source>
        <dbReference type="Pfam" id="PF05970"/>
    </source>
</evidence>
<dbReference type="InterPro" id="IPR025476">
    <property type="entry name" value="Helitron_helicase-like"/>
</dbReference>
<comment type="cofactor">
    <cofactor evidence="1">
        <name>Mg(2+)</name>
        <dbReference type="ChEBI" id="CHEBI:18420"/>
    </cofactor>
</comment>
<dbReference type="GO" id="GO:0016887">
    <property type="term" value="F:ATP hydrolysis activity"/>
    <property type="evidence" value="ECO:0007669"/>
    <property type="project" value="RHEA"/>
</dbReference>
<sequence length="791" mass="92474">MFDEYNVFAKSFRMAKERYDNFHTKNLNLQLIAYRTKDGRIYNLPTILEVAVLDASYLGLQYPLLFPYGEDGYHNDIKHRDMDDSDQRKRNKLTIREFLCFRLQSRVGEAEQLMFIRNHKKKLHYDKYNTLKNSQQADESQHVNCGKRIILPSSFVGSRRYMDQLYFGGMTICSSIDFLNLFLSFTCYPYCPGIQRSILALNLTAQDRLDIVTRIFKLKLEQLMFDLRAKNHMMHGPCGHANRKSPCMEDGKCSRFFPKKWKCETVVDQDGYPIYRRRNDGKYIEKNRYVVPYNPNLLLRYQAHLNIEWCNQSTFIKYLFQYINKGYDRIIATLVPVQNNDGTTGQCFDDVKHYVDERYISSCEACWRIFSFQIHERSPTVKRLYFYLPSENSIIFEDDDDIEALLSKPIHLTYVQFIKKFTYVAKDRHWKPRKRGYTFGRLIWVPLSIGELYYLSMMLVFVKGPNDYEEILTVNGQLYPTFREACFAIGFLLDDKEYIQALREAYHWGSGQFLRRLFDYQSMPFLRDGMPSHYGNRYMYVEKNFDKVQLKRNFQTYFASLTKQTKIFNSTMNVVNRQVGGIFFLYGYGGTEKTFIWKTLACALCSKGDIVLTIASSGISSLLLPNDKTAHSKFVILVPTLENSTCNIHQSTKLTELLKATKKVVVFGGDSWQILPVIPRGNISDIWLIDVGDGKLGEGNDGFFEIEIPSDFLIRNFTDPIESIVTHTYPNIQHNYNNEKFMKFCKFLHSLKTSRLPNHKIRLKAGTPIMLIQNLDQAEGLCNDTRLIGLE</sequence>
<dbReference type="InterPro" id="IPR027417">
    <property type="entry name" value="P-loop_NTPase"/>
</dbReference>
<dbReference type="EMBL" id="KN644924">
    <property type="protein sequence ID" value="KHN41608.1"/>
    <property type="molecule type" value="Genomic_DNA"/>
</dbReference>
<dbReference type="PANTHER" id="PTHR10492:SF78">
    <property type="entry name" value="ATP-DEPENDENT DNA HELICASE"/>
    <property type="match status" value="1"/>
</dbReference>
<gene>
    <name evidence="5" type="ORF">glysoja_042240</name>
</gene>
<name>A0A0B2SA60_GLYSO</name>
<dbReference type="GO" id="GO:0006281">
    <property type="term" value="P:DNA repair"/>
    <property type="evidence" value="ECO:0007669"/>
    <property type="project" value="UniProtKB-KW"/>
</dbReference>
<keyword evidence="1" id="KW-0347">Helicase</keyword>
<evidence type="ECO:0000259" key="4">
    <source>
        <dbReference type="Pfam" id="PF21530"/>
    </source>
</evidence>
<reference evidence="5" key="1">
    <citation type="submission" date="2014-07" db="EMBL/GenBank/DDBJ databases">
        <title>Identification of a novel salt tolerance gene in wild soybean by whole-genome sequencing.</title>
        <authorList>
            <person name="Lam H.-M."/>
            <person name="Qi X."/>
            <person name="Li M.-W."/>
            <person name="Liu X."/>
            <person name="Xie M."/>
            <person name="Ni M."/>
            <person name="Xu X."/>
        </authorList>
    </citation>
    <scope>NUCLEOTIDE SEQUENCE [LARGE SCALE GENOMIC DNA]</scope>
    <source>
        <tissue evidence="5">Root</tissue>
    </source>
</reference>
<dbReference type="GO" id="GO:0005524">
    <property type="term" value="F:ATP binding"/>
    <property type="evidence" value="ECO:0007669"/>
    <property type="project" value="UniProtKB-KW"/>
</dbReference>
<dbReference type="PANTHER" id="PTHR10492">
    <property type="match status" value="1"/>
</dbReference>
<dbReference type="GO" id="GO:0006310">
    <property type="term" value="P:DNA recombination"/>
    <property type="evidence" value="ECO:0007669"/>
    <property type="project" value="UniProtKB-KW"/>
</dbReference>
<feature type="domain" description="DNA helicase Pif1-like 2B" evidence="4">
    <location>
        <begin position="746"/>
        <end position="788"/>
    </location>
</feature>
<feature type="domain" description="Helitron helicase-like" evidence="3">
    <location>
        <begin position="98"/>
        <end position="233"/>
    </location>
</feature>
<dbReference type="AlphaFoldDB" id="A0A0B2SA60"/>
<keyword evidence="1" id="KW-0547">Nucleotide-binding</keyword>
<organism evidence="5">
    <name type="scientific">Glycine soja</name>
    <name type="common">Wild soybean</name>
    <dbReference type="NCBI Taxonomy" id="3848"/>
    <lineage>
        <taxon>Eukaryota</taxon>
        <taxon>Viridiplantae</taxon>
        <taxon>Streptophyta</taxon>
        <taxon>Embryophyta</taxon>
        <taxon>Tracheophyta</taxon>
        <taxon>Spermatophyta</taxon>
        <taxon>Magnoliopsida</taxon>
        <taxon>eudicotyledons</taxon>
        <taxon>Gunneridae</taxon>
        <taxon>Pentapetalae</taxon>
        <taxon>rosids</taxon>
        <taxon>fabids</taxon>
        <taxon>Fabales</taxon>
        <taxon>Fabaceae</taxon>
        <taxon>Papilionoideae</taxon>
        <taxon>50 kb inversion clade</taxon>
        <taxon>NPAAA clade</taxon>
        <taxon>indigoferoid/millettioid clade</taxon>
        <taxon>Phaseoleae</taxon>
        <taxon>Glycine</taxon>
        <taxon>Glycine subgen. Soja</taxon>
    </lineage>
</organism>
<dbReference type="Pfam" id="PF05970">
    <property type="entry name" value="PIF1"/>
    <property type="match status" value="1"/>
</dbReference>